<organism evidence="6 7">
    <name type="scientific">Croceicoccus esteveae</name>
    <dbReference type="NCBI Taxonomy" id="3075597"/>
    <lineage>
        <taxon>Bacteria</taxon>
        <taxon>Pseudomonadati</taxon>
        <taxon>Pseudomonadota</taxon>
        <taxon>Alphaproteobacteria</taxon>
        <taxon>Sphingomonadales</taxon>
        <taxon>Erythrobacteraceae</taxon>
        <taxon>Croceicoccus</taxon>
    </lineage>
</organism>
<evidence type="ECO:0000259" key="5">
    <source>
        <dbReference type="PROSITE" id="PS50893"/>
    </source>
</evidence>
<feature type="domain" description="ABC transporter" evidence="5">
    <location>
        <begin position="5"/>
        <end position="244"/>
    </location>
</feature>
<dbReference type="Gene3D" id="3.40.50.300">
    <property type="entry name" value="P-loop containing nucleotide triphosphate hydrolases"/>
    <property type="match status" value="1"/>
</dbReference>
<dbReference type="PROSITE" id="PS50893">
    <property type="entry name" value="ABC_TRANSPORTER_2"/>
    <property type="match status" value="1"/>
</dbReference>
<name>A0ABU2ZKF0_9SPHN</name>
<dbReference type="Pfam" id="PF00005">
    <property type="entry name" value="ABC_tran"/>
    <property type="match status" value="1"/>
</dbReference>
<gene>
    <name evidence="6" type="ORF">RM533_12935</name>
</gene>
<dbReference type="Proteomes" id="UP001259803">
    <property type="component" value="Unassembled WGS sequence"/>
</dbReference>
<comment type="caution">
    <text evidence="6">The sequence shown here is derived from an EMBL/GenBank/DDBJ whole genome shotgun (WGS) entry which is preliminary data.</text>
</comment>
<keyword evidence="7" id="KW-1185">Reference proteome</keyword>
<keyword evidence="2" id="KW-0547">Nucleotide-binding</keyword>
<dbReference type="InterPro" id="IPR003593">
    <property type="entry name" value="AAA+_ATPase"/>
</dbReference>
<sequence>MSAAIQIAGVSKDFPVGDRSVRVLHDITIDLRAGELNFLVGESGSGKTTLISIVAGILFPTEGSVRIFGTDLYSLSDTQLVKFRLKNIGFIFQQYNLIPTLTSAENAGVPLIAAGMRRDKATQRGRAVLDRLNIADQADKLPRQLSGGQQQRVAIARALVHEPRLVVCDEPTAALDAGSGRKVMDLLREVALAPDRAVIIVTHDNRVFDLADRIVGMEDGRITHDGTQMPDDSHGIGRDDTDDGGIRASSETGRKRSAAAAPAPAPISAKATT</sequence>
<dbReference type="InterPro" id="IPR017871">
    <property type="entry name" value="ABC_transporter-like_CS"/>
</dbReference>
<dbReference type="PANTHER" id="PTHR24220:SF659">
    <property type="entry name" value="TRANSPORTER, PUTATIVE-RELATED"/>
    <property type="match status" value="1"/>
</dbReference>
<dbReference type="InterPro" id="IPR027417">
    <property type="entry name" value="P-loop_NTPase"/>
</dbReference>
<dbReference type="CDD" id="cd03255">
    <property type="entry name" value="ABC_MJ0796_LolCDE_FtsE"/>
    <property type="match status" value="1"/>
</dbReference>
<dbReference type="InterPro" id="IPR015854">
    <property type="entry name" value="ABC_transpr_LolD-like"/>
</dbReference>
<feature type="compositionally biased region" description="Low complexity" evidence="4">
    <location>
        <begin position="258"/>
        <end position="273"/>
    </location>
</feature>
<dbReference type="SUPFAM" id="SSF52540">
    <property type="entry name" value="P-loop containing nucleoside triphosphate hydrolases"/>
    <property type="match status" value="1"/>
</dbReference>
<dbReference type="GO" id="GO:0005524">
    <property type="term" value="F:ATP binding"/>
    <property type="evidence" value="ECO:0007669"/>
    <property type="project" value="UniProtKB-KW"/>
</dbReference>
<dbReference type="SMART" id="SM00382">
    <property type="entry name" value="AAA"/>
    <property type="match status" value="1"/>
</dbReference>
<evidence type="ECO:0000256" key="1">
    <source>
        <dbReference type="ARBA" id="ARBA00022448"/>
    </source>
</evidence>
<dbReference type="EMBL" id="JAVRHS010000016">
    <property type="protein sequence ID" value="MDT0577072.1"/>
    <property type="molecule type" value="Genomic_DNA"/>
</dbReference>
<proteinExistence type="predicted"/>
<accession>A0ABU2ZKF0</accession>
<dbReference type="InterPro" id="IPR017911">
    <property type="entry name" value="MacB-like_ATP-bd"/>
</dbReference>
<protein>
    <submittedName>
        <fullName evidence="6">ABC transporter ATP-binding protein</fullName>
    </submittedName>
</protein>
<dbReference type="PANTHER" id="PTHR24220">
    <property type="entry name" value="IMPORT ATP-BINDING PROTEIN"/>
    <property type="match status" value="1"/>
</dbReference>
<evidence type="ECO:0000256" key="4">
    <source>
        <dbReference type="SAM" id="MobiDB-lite"/>
    </source>
</evidence>
<dbReference type="PROSITE" id="PS00211">
    <property type="entry name" value="ABC_TRANSPORTER_1"/>
    <property type="match status" value="1"/>
</dbReference>
<keyword evidence="1" id="KW-0813">Transport</keyword>
<keyword evidence="3 6" id="KW-0067">ATP-binding</keyword>
<feature type="region of interest" description="Disordered" evidence="4">
    <location>
        <begin position="221"/>
        <end position="273"/>
    </location>
</feature>
<dbReference type="InterPro" id="IPR003439">
    <property type="entry name" value="ABC_transporter-like_ATP-bd"/>
</dbReference>
<evidence type="ECO:0000313" key="7">
    <source>
        <dbReference type="Proteomes" id="UP001259803"/>
    </source>
</evidence>
<dbReference type="RefSeq" id="WP_311341646.1">
    <property type="nucleotide sequence ID" value="NZ_JAVRHS010000016.1"/>
</dbReference>
<reference evidence="6 7" key="1">
    <citation type="submission" date="2023-09" db="EMBL/GenBank/DDBJ databases">
        <authorList>
            <person name="Rey-Velasco X."/>
        </authorList>
    </citation>
    <scope>NUCLEOTIDE SEQUENCE [LARGE SCALE GENOMIC DNA]</scope>
    <source>
        <strain evidence="6 7">F390</strain>
    </source>
</reference>
<evidence type="ECO:0000256" key="3">
    <source>
        <dbReference type="ARBA" id="ARBA00022840"/>
    </source>
</evidence>
<evidence type="ECO:0000313" key="6">
    <source>
        <dbReference type="EMBL" id="MDT0577072.1"/>
    </source>
</evidence>
<evidence type="ECO:0000256" key="2">
    <source>
        <dbReference type="ARBA" id="ARBA00022741"/>
    </source>
</evidence>